<dbReference type="AlphaFoldDB" id="A0A0R1HR24"/>
<feature type="domain" description="Acyl-ACP thioesterase N-terminal hotdog" evidence="8">
    <location>
        <begin position="1"/>
        <end position="104"/>
    </location>
</feature>
<reference evidence="10 11" key="1">
    <citation type="journal article" date="2015" name="Genome Announc.">
        <title>Expanding the biotechnology potential of lactobacilli through comparative genomics of 213 strains and associated genera.</title>
        <authorList>
            <person name="Sun Z."/>
            <person name="Harris H.M."/>
            <person name="McCann A."/>
            <person name="Guo C."/>
            <person name="Argimon S."/>
            <person name="Zhang W."/>
            <person name="Yang X."/>
            <person name="Jeffery I.B."/>
            <person name="Cooney J.C."/>
            <person name="Kagawa T.F."/>
            <person name="Liu W."/>
            <person name="Song Y."/>
            <person name="Salvetti E."/>
            <person name="Wrobel A."/>
            <person name="Rasinkangas P."/>
            <person name="Parkhill J."/>
            <person name="Rea M.C."/>
            <person name="O'Sullivan O."/>
            <person name="Ritari J."/>
            <person name="Douillard F.P."/>
            <person name="Paul Ross R."/>
            <person name="Yang R."/>
            <person name="Briner A.E."/>
            <person name="Felis G.E."/>
            <person name="de Vos W.M."/>
            <person name="Barrangou R."/>
            <person name="Klaenhammer T.R."/>
            <person name="Caufield P.W."/>
            <person name="Cui Y."/>
            <person name="Zhang H."/>
            <person name="O'Toole P.W."/>
        </authorList>
    </citation>
    <scope>NUCLEOTIDE SEQUENCE [LARGE SCALE GENOMIC DNA]</scope>
    <source>
        <strain evidence="10 11">JCM 15530</strain>
    </source>
</reference>
<dbReference type="Pfam" id="PF20791">
    <property type="entry name" value="Acyl-ACP_TE_C"/>
    <property type="match status" value="1"/>
</dbReference>
<dbReference type="InterPro" id="IPR002864">
    <property type="entry name" value="Acyl-ACP_thioesterase_NHD"/>
</dbReference>
<dbReference type="PANTHER" id="PTHR31727:SF6">
    <property type="entry name" value="OLEOYL-ACYL CARRIER PROTEIN THIOESTERASE 1, CHLOROPLASTIC"/>
    <property type="match status" value="1"/>
</dbReference>
<dbReference type="PANTHER" id="PTHR31727">
    <property type="entry name" value="OLEOYL-ACYL CARRIER PROTEIN THIOESTERASE 1, CHLOROPLASTIC"/>
    <property type="match status" value="1"/>
</dbReference>
<evidence type="ECO:0000256" key="1">
    <source>
        <dbReference type="ARBA" id="ARBA00006500"/>
    </source>
</evidence>
<feature type="domain" description="Acyl-ACP thioesterase-like C-terminal" evidence="9">
    <location>
        <begin position="123"/>
        <end position="221"/>
    </location>
</feature>
<dbReference type="STRING" id="1302272.FC96_GL001770"/>
<accession>A0A0R1HR24</accession>
<dbReference type="GO" id="GO:0000036">
    <property type="term" value="F:acyl carrier activity"/>
    <property type="evidence" value="ECO:0007669"/>
    <property type="project" value="TreeGrafter"/>
</dbReference>
<organism evidence="10 11">
    <name type="scientific">Secundilactobacillus kimchicus JCM 15530</name>
    <dbReference type="NCBI Taxonomy" id="1302272"/>
    <lineage>
        <taxon>Bacteria</taxon>
        <taxon>Bacillati</taxon>
        <taxon>Bacillota</taxon>
        <taxon>Bacilli</taxon>
        <taxon>Lactobacillales</taxon>
        <taxon>Lactobacillaceae</taxon>
        <taxon>Secundilactobacillus</taxon>
    </lineage>
</organism>
<keyword evidence="5" id="KW-0809">Transit peptide</keyword>
<keyword evidence="7" id="KW-0275">Fatty acid biosynthesis</keyword>
<keyword evidence="3" id="KW-0378">Hydrolase</keyword>
<keyword evidence="6" id="KW-0443">Lipid metabolism</keyword>
<protein>
    <submittedName>
        <fullName evidence="10">Acyl-ACP thioesterase</fullName>
    </submittedName>
</protein>
<evidence type="ECO:0000256" key="7">
    <source>
        <dbReference type="ARBA" id="ARBA00023160"/>
    </source>
</evidence>
<name>A0A0R1HR24_9LACO</name>
<dbReference type="InterPro" id="IPR029069">
    <property type="entry name" value="HotDog_dom_sf"/>
</dbReference>
<dbReference type="SUPFAM" id="SSF54637">
    <property type="entry name" value="Thioesterase/thiol ester dehydrase-isomerase"/>
    <property type="match status" value="2"/>
</dbReference>
<keyword evidence="2" id="KW-0444">Lipid biosynthesis</keyword>
<sequence length="227" mass="26245">MNVVLMVSEGQTEALGVGEEYLAKQSLGWVVTQYKMAIDRMPKVGEKVTVATRATSYNRYFAFREFWLTDATGKECVHVDSIWVVMDRNTRKMISIPEDVIAPFDAEVVKMIPRLGRPMRLAADEQLMEKQYRVRYFDIDQNGHVNNAHYFDWLLDALPMSFLSRHRLVALNIRFENEVQYHNDVISQAALVTDNQEPIITKHRIKMPDGEVATEAECHWQPVAKQI</sequence>
<evidence type="ECO:0000256" key="3">
    <source>
        <dbReference type="ARBA" id="ARBA00022801"/>
    </source>
</evidence>
<evidence type="ECO:0000313" key="10">
    <source>
        <dbReference type="EMBL" id="KRK48041.1"/>
    </source>
</evidence>
<evidence type="ECO:0000256" key="4">
    <source>
        <dbReference type="ARBA" id="ARBA00022832"/>
    </source>
</evidence>
<gene>
    <name evidence="10" type="ORF">FC96_GL001770</name>
</gene>
<dbReference type="Pfam" id="PF01643">
    <property type="entry name" value="Acyl-ACP_TE"/>
    <property type="match status" value="1"/>
</dbReference>
<dbReference type="InterPro" id="IPR045023">
    <property type="entry name" value="FATA/B"/>
</dbReference>
<comment type="caution">
    <text evidence="10">The sequence shown here is derived from an EMBL/GenBank/DDBJ whole genome shotgun (WGS) entry which is preliminary data.</text>
</comment>
<dbReference type="CDD" id="cd00586">
    <property type="entry name" value="4HBT"/>
    <property type="match status" value="2"/>
</dbReference>
<comment type="similarity">
    <text evidence="1">Belongs to the acyl-ACP thioesterase family.</text>
</comment>
<evidence type="ECO:0000259" key="9">
    <source>
        <dbReference type="Pfam" id="PF20791"/>
    </source>
</evidence>
<evidence type="ECO:0000256" key="6">
    <source>
        <dbReference type="ARBA" id="ARBA00023098"/>
    </source>
</evidence>
<dbReference type="PATRIC" id="fig|1302272.5.peg.1796"/>
<evidence type="ECO:0000259" key="8">
    <source>
        <dbReference type="Pfam" id="PF01643"/>
    </source>
</evidence>
<dbReference type="Gene3D" id="3.10.129.10">
    <property type="entry name" value="Hotdog Thioesterase"/>
    <property type="match status" value="1"/>
</dbReference>
<dbReference type="EMBL" id="AZCX01000004">
    <property type="protein sequence ID" value="KRK48041.1"/>
    <property type="molecule type" value="Genomic_DNA"/>
</dbReference>
<dbReference type="GO" id="GO:0016297">
    <property type="term" value="F:fatty acyl-[ACP] hydrolase activity"/>
    <property type="evidence" value="ECO:0007669"/>
    <property type="project" value="InterPro"/>
</dbReference>
<proteinExistence type="inferred from homology"/>
<keyword evidence="11" id="KW-1185">Reference proteome</keyword>
<evidence type="ECO:0000256" key="2">
    <source>
        <dbReference type="ARBA" id="ARBA00022516"/>
    </source>
</evidence>
<evidence type="ECO:0000256" key="5">
    <source>
        <dbReference type="ARBA" id="ARBA00022946"/>
    </source>
</evidence>
<keyword evidence="4" id="KW-0276">Fatty acid metabolism</keyword>
<dbReference type="InterPro" id="IPR049427">
    <property type="entry name" value="Acyl-ACP_TE_C"/>
</dbReference>
<dbReference type="Proteomes" id="UP000050911">
    <property type="component" value="Unassembled WGS sequence"/>
</dbReference>
<evidence type="ECO:0000313" key="11">
    <source>
        <dbReference type="Proteomes" id="UP000050911"/>
    </source>
</evidence>